<keyword evidence="3" id="KW-1185">Reference proteome</keyword>
<dbReference type="EMBL" id="NAJN01001312">
    <property type="protein sequence ID" value="TKA64090.1"/>
    <property type="molecule type" value="Genomic_DNA"/>
</dbReference>
<accession>A0A4U0WLS9</accession>
<evidence type="ECO:0000313" key="3">
    <source>
        <dbReference type="Proteomes" id="UP000308768"/>
    </source>
</evidence>
<dbReference type="Proteomes" id="UP000308768">
    <property type="component" value="Unassembled WGS sequence"/>
</dbReference>
<dbReference type="AlphaFoldDB" id="A0A4U0WLS9"/>
<organism evidence="2 3">
    <name type="scientific">Cryomyces minteri</name>
    <dbReference type="NCBI Taxonomy" id="331657"/>
    <lineage>
        <taxon>Eukaryota</taxon>
        <taxon>Fungi</taxon>
        <taxon>Dikarya</taxon>
        <taxon>Ascomycota</taxon>
        <taxon>Pezizomycotina</taxon>
        <taxon>Dothideomycetes</taxon>
        <taxon>Dothideomycetes incertae sedis</taxon>
        <taxon>Cryomyces</taxon>
    </lineage>
</organism>
<comment type="caution">
    <text evidence="2">The sequence shown here is derived from an EMBL/GenBank/DDBJ whole genome shotgun (WGS) entry which is preliminary data.</text>
</comment>
<evidence type="ECO:0000313" key="2">
    <source>
        <dbReference type="EMBL" id="TKA64090.1"/>
    </source>
</evidence>
<reference evidence="2 3" key="1">
    <citation type="submission" date="2017-03" db="EMBL/GenBank/DDBJ databases">
        <title>Genomes of endolithic fungi from Antarctica.</title>
        <authorList>
            <person name="Coleine C."/>
            <person name="Masonjones S."/>
            <person name="Stajich J.E."/>
        </authorList>
    </citation>
    <scope>NUCLEOTIDE SEQUENCE [LARGE SCALE GENOMIC DNA]</scope>
    <source>
        <strain evidence="2 3">CCFEE 5187</strain>
    </source>
</reference>
<gene>
    <name evidence="2" type="ORF">B0A49_07843</name>
</gene>
<evidence type="ECO:0000256" key="1">
    <source>
        <dbReference type="SAM" id="MobiDB-lite"/>
    </source>
</evidence>
<proteinExistence type="predicted"/>
<sequence length="353" mass="40426">MTLNTDSRRVQGTITTTINFLLYNKAKDGSRTTQSQRQAESPWSGTEKSTVLSLHCRDNVSTYVAFQYACLGDVGGLFQYEGKRRKFAPLSRLEQLPTEIIQTIFFYSLNIDLPRSSYHIAAQLSSQYVYSRLLVRALYDPPDNHDGAIAEPRVTTPDPRSEEVRETDATLQTRLFTCRWMTWSTLRDFLLQAYMWHSGLCTHPEKHCRDTEEMEELRVETNLTDQYYRYSIEGSSSTGKITSSGEIATQGLLEAIRENNEHAVMSLVSDGIGVATTSHVLRVAVMECGCDQDIVWDLMFMGRLEMDFSDRELWTWAERAKEQGDENGPWLMQRLQELSVKNCSRMHKEEPGP</sequence>
<protein>
    <submittedName>
        <fullName evidence="2">Uncharacterized protein</fullName>
    </submittedName>
</protein>
<dbReference type="OrthoDB" id="1875589at2759"/>
<name>A0A4U0WLS9_9PEZI</name>
<feature type="region of interest" description="Disordered" evidence="1">
    <location>
        <begin position="145"/>
        <end position="165"/>
    </location>
</feature>